<evidence type="ECO:0000313" key="2">
    <source>
        <dbReference type="RefSeq" id="XP_074222681.1"/>
    </source>
</evidence>
<proteinExistence type="predicted"/>
<organism evidence="1 2">
    <name type="scientific">Camelus bactrianus</name>
    <name type="common">Bactrian camel</name>
    <dbReference type="NCBI Taxonomy" id="9837"/>
    <lineage>
        <taxon>Eukaryota</taxon>
        <taxon>Metazoa</taxon>
        <taxon>Chordata</taxon>
        <taxon>Craniata</taxon>
        <taxon>Vertebrata</taxon>
        <taxon>Euteleostomi</taxon>
        <taxon>Mammalia</taxon>
        <taxon>Eutheria</taxon>
        <taxon>Laurasiatheria</taxon>
        <taxon>Artiodactyla</taxon>
        <taxon>Tylopoda</taxon>
        <taxon>Camelidae</taxon>
        <taxon>Camelus</taxon>
    </lineage>
</organism>
<keyword evidence="1" id="KW-1185">Reference proteome</keyword>
<accession>A0AC58QK73</accession>
<evidence type="ECO:0000313" key="1">
    <source>
        <dbReference type="Proteomes" id="UP001732780"/>
    </source>
</evidence>
<dbReference type="RefSeq" id="XP_074222681.1">
    <property type="nucleotide sequence ID" value="XM_074366580.1"/>
</dbReference>
<reference evidence="2" key="1">
    <citation type="submission" date="2025-08" db="UniProtKB">
        <authorList>
            <consortium name="RefSeq"/>
        </authorList>
    </citation>
    <scope>IDENTIFICATION</scope>
    <source>
        <tissue evidence="2">Blood</tissue>
    </source>
</reference>
<gene>
    <name evidence="2" type="primary">LOC141578028</name>
</gene>
<protein>
    <submittedName>
        <fullName evidence="2">Uncharacterized protein LOC141578028</fullName>
    </submittedName>
</protein>
<name>A0AC58QK73_CAMBA</name>
<sequence length="390" mass="42929">MRLWVAATIATISFHLIQEHPVAGLRNSTEEFAQLPAPASDNHNVCKHKANLDKPKGVRRREEQRSPGSPQPVAAPARCGRAPPDTHSAAEATSPSSRTSPAPRPAWTLRFSFSFGTASLSTRLQATPSSLPRAPCQTPGVPAATSAGAAASFPPEPSPPPPLRSPGSPTETAACSGRYARRPPLDRLSVPSRKSARSATSPQDSEMRGQGRPARAMVGRGPPSNRYCRRRRLRRRLRPVNFPRGRWEFWETRRCASAFAPPPPQSAARLGLRYDGLRPQLTAWFRCLPEERRPPSLPVSERQSRGHERTKNEAHRTEPWRPSRAPAVEPPLPTDFSLRTGTEPVTPPETDAFAPRAPERTSLLERFGASRRNQPCQHLDCIPVRPVLNS</sequence>
<dbReference type="Proteomes" id="UP001732780">
    <property type="component" value="Chromosome 6"/>
</dbReference>